<accession>A0A1E1F7X9</accession>
<dbReference type="GO" id="GO:0006281">
    <property type="term" value="P:DNA repair"/>
    <property type="evidence" value="ECO:0007669"/>
    <property type="project" value="UniProtKB-UniRule"/>
</dbReference>
<dbReference type="SMART" id="SM00481">
    <property type="entry name" value="POLIIIAc"/>
    <property type="match status" value="1"/>
</dbReference>
<evidence type="ECO:0000313" key="17">
    <source>
        <dbReference type="Proteomes" id="UP000218272"/>
    </source>
</evidence>
<dbReference type="Pfam" id="PF07733">
    <property type="entry name" value="DNA_pol3_alpha"/>
    <property type="match status" value="1"/>
</dbReference>
<dbReference type="GO" id="GO:0009432">
    <property type="term" value="P:SOS response"/>
    <property type="evidence" value="ECO:0007669"/>
    <property type="project" value="UniProtKB-ARBA"/>
</dbReference>
<dbReference type="Pfam" id="PF17657">
    <property type="entry name" value="DNA_pol3_finger"/>
    <property type="match status" value="1"/>
</dbReference>
<dbReference type="InterPro" id="IPR011708">
    <property type="entry name" value="DNA_pol3_alpha_NTPase_dom"/>
</dbReference>
<dbReference type="InterPro" id="IPR029460">
    <property type="entry name" value="DNAPol_HHH"/>
</dbReference>
<dbReference type="InterPro" id="IPR004805">
    <property type="entry name" value="DnaE2/DnaE/PolC"/>
</dbReference>
<dbReference type="Pfam" id="PF14579">
    <property type="entry name" value="HHH_6"/>
    <property type="match status" value="1"/>
</dbReference>
<dbReference type="GO" id="GO:0003887">
    <property type="term" value="F:DNA-directed DNA polymerase activity"/>
    <property type="evidence" value="ECO:0007669"/>
    <property type="project" value="UniProtKB-UniRule"/>
</dbReference>
<dbReference type="KEGG" id="sclo:SCLO_2002860"/>
<dbReference type="GO" id="GO:0008408">
    <property type="term" value="F:3'-5' exonuclease activity"/>
    <property type="evidence" value="ECO:0007669"/>
    <property type="project" value="InterPro"/>
</dbReference>
<dbReference type="InterPro" id="IPR023073">
    <property type="entry name" value="DnaE2"/>
</dbReference>
<evidence type="ECO:0000256" key="4">
    <source>
        <dbReference type="ARBA" id="ARBA00017273"/>
    </source>
</evidence>
<keyword evidence="17" id="KW-1185">Reference proteome</keyword>
<keyword evidence="10 13" id="KW-0239">DNA-directed DNA polymerase</keyword>
<dbReference type="InterPro" id="IPR004365">
    <property type="entry name" value="NA-bd_OB_tRNA"/>
</dbReference>
<dbReference type="GO" id="GO:0005737">
    <property type="term" value="C:cytoplasm"/>
    <property type="evidence" value="ECO:0007669"/>
    <property type="project" value="UniProtKB-SubCell"/>
</dbReference>
<evidence type="ECO:0000256" key="10">
    <source>
        <dbReference type="ARBA" id="ARBA00022932"/>
    </source>
</evidence>
<evidence type="ECO:0000256" key="5">
    <source>
        <dbReference type="ARBA" id="ARBA00022490"/>
    </source>
</evidence>
<dbReference type="CDD" id="cd07434">
    <property type="entry name" value="PHP_PolIIIA_DnaE2"/>
    <property type="match status" value="1"/>
</dbReference>
<dbReference type="FunFam" id="1.10.150.870:FF:000002">
    <property type="entry name" value="Error-prone DNA polymerase"/>
    <property type="match status" value="1"/>
</dbReference>
<proteinExistence type="inferred from homology"/>
<dbReference type="HAMAP" id="MF_01902">
    <property type="entry name" value="DNApol_error_prone"/>
    <property type="match status" value="1"/>
</dbReference>
<keyword evidence="16" id="KW-0614">Plasmid</keyword>
<dbReference type="EMBL" id="AP017656">
    <property type="protein sequence ID" value="BAV66619.1"/>
    <property type="molecule type" value="Genomic_DNA"/>
</dbReference>
<comment type="function">
    <text evidence="13">DNA polymerase involved in damage-induced mutagenesis and translesion synthesis (TLS). It is not the major replicative DNA polymerase.</text>
</comment>
<dbReference type="NCBIfam" id="NF004225">
    <property type="entry name" value="PRK05672.1"/>
    <property type="match status" value="1"/>
</dbReference>
<keyword evidence="6 13" id="KW-0808">Transferase</keyword>
<feature type="compositionally biased region" description="Gly residues" evidence="14">
    <location>
        <begin position="1040"/>
        <end position="1050"/>
    </location>
</feature>
<dbReference type="GO" id="GO:0006260">
    <property type="term" value="P:DNA replication"/>
    <property type="evidence" value="ECO:0007669"/>
    <property type="project" value="UniProtKB-KW"/>
</dbReference>
<evidence type="ECO:0000256" key="7">
    <source>
        <dbReference type="ARBA" id="ARBA00022695"/>
    </source>
</evidence>
<evidence type="ECO:0000256" key="3">
    <source>
        <dbReference type="ARBA" id="ARBA00012417"/>
    </source>
</evidence>
<dbReference type="GO" id="GO:0003676">
    <property type="term" value="F:nucleic acid binding"/>
    <property type="evidence" value="ECO:0007669"/>
    <property type="project" value="InterPro"/>
</dbReference>
<evidence type="ECO:0000256" key="11">
    <source>
        <dbReference type="ARBA" id="ARBA00023204"/>
    </source>
</evidence>
<evidence type="ECO:0000256" key="12">
    <source>
        <dbReference type="ARBA" id="ARBA00049244"/>
    </source>
</evidence>
<protein>
    <recommendedName>
        <fullName evidence="4 13">Error-prone DNA polymerase</fullName>
        <ecNumber evidence="3 13">2.7.7.7</ecNumber>
    </recommendedName>
</protein>
<dbReference type="Pfam" id="PF02811">
    <property type="entry name" value="PHP"/>
    <property type="match status" value="1"/>
</dbReference>
<evidence type="ECO:0000259" key="15">
    <source>
        <dbReference type="SMART" id="SM00481"/>
    </source>
</evidence>
<feature type="region of interest" description="Disordered" evidence="14">
    <location>
        <begin position="1037"/>
        <end position="1065"/>
    </location>
</feature>
<dbReference type="Gene3D" id="1.10.150.870">
    <property type="match status" value="1"/>
</dbReference>
<dbReference type="PANTHER" id="PTHR32294:SF4">
    <property type="entry name" value="ERROR-PRONE DNA POLYMERASE"/>
    <property type="match status" value="1"/>
</dbReference>
<comment type="subcellular location">
    <subcellularLocation>
        <location evidence="1 13">Cytoplasm</location>
    </subcellularLocation>
</comment>
<dbReference type="RefSeq" id="WP_066518861.1">
    <property type="nucleotide sequence ID" value="NZ_AP017656.1"/>
</dbReference>
<evidence type="ECO:0000313" key="16">
    <source>
        <dbReference type="EMBL" id="BAV66619.1"/>
    </source>
</evidence>
<sequence length="1096" mass="122149">MATYVELQVTSHFSFLRGASSPEELFSAAALLGHSALGLTDWGGVPGIVRGWRGQKATGVRMIAGARVDLTDGRALLLYPTDRAAWSRLTRLLSVGKARGGKGCCILDWCDVVAHAEGLIAILVPDLPDDNTAAHLAELRETFDARGYLALSLRRRPDDVERLVQLDALARDAGMRSVATGDVLYHTPEARPLQDVMTAIREKTTIDALGFRRERFMDRNLKSPVEMERRFAAFPDAIQASADIAARCRFDLGEIQYQYPYEQVMAGRTAQQALARLTEDAAARAFPDGLPQRYRDQIDHELRLIDQLRYAPYFLTVNAIVAESRRRGILCQGRGSAANSCVCYLLGITSIDPIKHELLFERFVSGERKEPPDIDVDFEHERREEIIQWIYETYGRDRSALTAVVTRYRTRGAVAEVGKALGLPRDLTKMLTGLVWGWSVDGITDEQIASLNLNAEDHRLKLTLLLARQLIGTPRHLSQHPGGFVLTQDRLDDLVPIEPARMEDRQIIEWDKDDIDELKFMKVDVLGLGMLGCMNRAFNLLRDCKGIEVGMADLQDDDPDVYAMIQKADTLGVFQIESRAQMSMLPRIKPKEFYDLVIEVAIVRPGPIQGDMVHPYLRRREGKEKPEYPKPELRAVLEKTLGVPLFQEQAMKVAIVGAGFTAVEADQLRRAMATFKLTGGVSHFYDKLVGGMVKRGYPKDFAERTFKQIEGFGSYGFPESHAASFAKIVYASCWMKHHHPDVFCAALLNAQPMGFYAPAQIVADARKHGVEVRPVSINDSHWDCTLEPAKGRFMAVRLGMRQVRGLANVHGAAIVGARGPAPFESVEEVWRRAGVPRAAIERLAEADAFHCIAEDRRQGLWKVKGLGEAPLPLFAAADEREAKFSPEGLEPSVALRPMSDGREVVEDYRSTQLSLRGHPVSFLREQLDTMKIVRCADLATIRDGRNIEVAGVILVRQRPGSAKGVLFVTIEDETGIANGILWPDRFEIYRRQVMSSSMIAMRGRLQKEGEVIHIICDRIVDHDDMLRSIGRMEFSVAPGRGDGAKNGGGPDPRDPNFARARTLASPPFGTAIDEAEVLRIRSHDFHSQDRTSPGPR</sequence>
<dbReference type="NCBIfam" id="TIGR00594">
    <property type="entry name" value="polc"/>
    <property type="match status" value="1"/>
</dbReference>
<comment type="similarity">
    <text evidence="2 13">Belongs to the DNA polymerase type-C family. DnaE2 subfamily.</text>
</comment>
<dbReference type="CDD" id="cd04485">
    <property type="entry name" value="DnaE_OBF"/>
    <property type="match status" value="1"/>
</dbReference>
<dbReference type="OrthoDB" id="9803237at2"/>
<keyword evidence="9 13" id="KW-0227">DNA damage</keyword>
<dbReference type="InterPro" id="IPR040982">
    <property type="entry name" value="DNA_pol3_finger"/>
</dbReference>
<geneLocation type="plasmid" evidence="17">
    <name>psclo_2 dna</name>
</geneLocation>
<keyword evidence="5 13" id="KW-0963">Cytoplasm</keyword>
<dbReference type="EC" id="2.7.7.7" evidence="3 13"/>
<dbReference type="InterPro" id="IPR004013">
    <property type="entry name" value="PHP_dom"/>
</dbReference>
<dbReference type="Pfam" id="PF01336">
    <property type="entry name" value="tRNA_anti-codon"/>
    <property type="match status" value="1"/>
</dbReference>
<dbReference type="Gene3D" id="3.20.20.140">
    <property type="entry name" value="Metal-dependent hydrolases"/>
    <property type="match status" value="1"/>
</dbReference>
<keyword evidence="7 13" id="KW-0548">Nucleotidyltransferase</keyword>
<dbReference type="InterPro" id="IPR003141">
    <property type="entry name" value="Pol/His_phosphatase_N"/>
</dbReference>
<evidence type="ECO:0000256" key="1">
    <source>
        <dbReference type="ARBA" id="ARBA00004496"/>
    </source>
</evidence>
<comment type="catalytic activity">
    <reaction evidence="12 13">
        <text>DNA(n) + a 2'-deoxyribonucleoside 5'-triphosphate = DNA(n+1) + diphosphate</text>
        <dbReference type="Rhea" id="RHEA:22508"/>
        <dbReference type="Rhea" id="RHEA-COMP:17339"/>
        <dbReference type="Rhea" id="RHEA-COMP:17340"/>
        <dbReference type="ChEBI" id="CHEBI:33019"/>
        <dbReference type="ChEBI" id="CHEBI:61560"/>
        <dbReference type="ChEBI" id="CHEBI:173112"/>
        <dbReference type="EC" id="2.7.7.7"/>
    </reaction>
</comment>
<gene>
    <name evidence="13" type="primary">dnaE2</name>
    <name evidence="16" type="ORF">SCLO_2002860</name>
</gene>
<evidence type="ECO:0000256" key="6">
    <source>
        <dbReference type="ARBA" id="ARBA00022679"/>
    </source>
</evidence>
<keyword evidence="8 13" id="KW-0235">DNA replication</keyword>
<dbReference type="PANTHER" id="PTHR32294">
    <property type="entry name" value="DNA POLYMERASE III SUBUNIT ALPHA"/>
    <property type="match status" value="1"/>
</dbReference>
<evidence type="ECO:0000256" key="8">
    <source>
        <dbReference type="ARBA" id="ARBA00022705"/>
    </source>
</evidence>
<name>A0A1E1F7X9_9SPHN</name>
<evidence type="ECO:0000256" key="9">
    <source>
        <dbReference type="ARBA" id="ARBA00022763"/>
    </source>
</evidence>
<dbReference type="AlphaFoldDB" id="A0A1E1F7X9"/>
<feature type="domain" description="Polymerase/histidinol phosphatase N-terminal" evidence="15">
    <location>
        <begin position="5"/>
        <end position="72"/>
    </location>
</feature>
<evidence type="ECO:0000256" key="2">
    <source>
        <dbReference type="ARBA" id="ARBA00007391"/>
    </source>
</evidence>
<reference evidence="16 17" key="1">
    <citation type="submission" date="2016-10" db="EMBL/GenBank/DDBJ databases">
        <title>Complete Genome Sequence of the Nonylphenol-Degrading Bacterium Sphingobium cloacae JCM 10874T.</title>
        <authorList>
            <person name="Ootsuka M."/>
            <person name="Nishizawa T."/>
            <person name="Ohta H."/>
        </authorList>
    </citation>
    <scope>NUCLEOTIDE SEQUENCE [LARGE SCALE GENOMIC DNA]</scope>
    <source>
        <strain evidence="16 17">JCM 10874</strain>
        <plasmid evidence="17">psclo_2 dna</plasmid>
    </source>
</reference>
<evidence type="ECO:0000256" key="14">
    <source>
        <dbReference type="SAM" id="MobiDB-lite"/>
    </source>
</evidence>
<organism evidence="16 17">
    <name type="scientific">Sphingobium cloacae</name>
    <dbReference type="NCBI Taxonomy" id="120107"/>
    <lineage>
        <taxon>Bacteria</taxon>
        <taxon>Pseudomonadati</taxon>
        <taxon>Pseudomonadota</taxon>
        <taxon>Alphaproteobacteria</taxon>
        <taxon>Sphingomonadales</taxon>
        <taxon>Sphingomonadaceae</taxon>
        <taxon>Sphingobium</taxon>
    </lineage>
</organism>
<evidence type="ECO:0000256" key="13">
    <source>
        <dbReference type="HAMAP-Rule" id="MF_01902"/>
    </source>
</evidence>
<dbReference type="Proteomes" id="UP000218272">
    <property type="component" value="Plasmid pSCLO_2"/>
</dbReference>
<keyword evidence="11 13" id="KW-0234">DNA repair</keyword>